<reference evidence="1 2" key="1">
    <citation type="journal article" date="2020" name="Cell">
        <title>Large-Scale Comparative Analyses of Tick Genomes Elucidate Their Genetic Diversity and Vector Capacities.</title>
        <authorList>
            <consortium name="Tick Genome and Microbiome Consortium (TIGMIC)"/>
            <person name="Jia N."/>
            <person name="Wang J."/>
            <person name="Shi W."/>
            <person name="Du L."/>
            <person name="Sun Y."/>
            <person name="Zhan W."/>
            <person name="Jiang J.F."/>
            <person name="Wang Q."/>
            <person name="Zhang B."/>
            <person name="Ji P."/>
            <person name="Bell-Sakyi L."/>
            <person name="Cui X.M."/>
            <person name="Yuan T.T."/>
            <person name="Jiang B.G."/>
            <person name="Yang W.F."/>
            <person name="Lam T.T."/>
            <person name="Chang Q.C."/>
            <person name="Ding S.J."/>
            <person name="Wang X.J."/>
            <person name="Zhu J.G."/>
            <person name="Ruan X.D."/>
            <person name="Zhao L."/>
            <person name="Wei J.T."/>
            <person name="Ye R.Z."/>
            <person name="Que T.C."/>
            <person name="Du C.H."/>
            <person name="Zhou Y.H."/>
            <person name="Cheng J.X."/>
            <person name="Dai P.F."/>
            <person name="Guo W.B."/>
            <person name="Han X.H."/>
            <person name="Huang E.J."/>
            <person name="Li L.F."/>
            <person name="Wei W."/>
            <person name="Gao Y.C."/>
            <person name="Liu J.Z."/>
            <person name="Shao H.Z."/>
            <person name="Wang X."/>
            <person name="Wang C.C."/>
            <person name="Yang T.C."/>
            <person name="Huo Q.B."/>
            <person name="Li W."/>
            <person name="Chen H.Y."/>
            <person name="Chen S.E."/>
            <person name="Zhou L.G."/>
            <person name="Ni X.B."/>
            <person name="Tian J.H."/>
            <person name="Sheng Y."/>
            <person name="Liu T."/>
            <person name="Pan Y.S."/>
            <person name="Xia L.Y."/>
            <person name="Li J."/>
            <person name="Zhao F."/>
            <person name="Cao W.C."/>
        </authorList>
    </citation>
    <scope>NUCLEOTIDE SEQUENCE [LARGE SCALE GENOMIC DNA]</scope>
    <source>
        <strain evidence="1">Iper-2018</strain>
    </source>
</reference>
<gene>
    <name evidence="1" type="ORF">HPB47_001961</name>
</gene>
<dbReference type="Proteomes" id="UP000805193">
    <property type="component" value="Unassembled WGS sequence"/>
</dbReference>
<sequence>MDHSAVSSMTAAPSRGDAVHGDVPNDYAVILPTLPTGEAMKCSLVLHADTRGRPYRAEDFVGPLNQCRAFGREASDCVRSYARAAASKVIDSQDRNLVMDEEEAEAAATPTARISSRDPQAFGEQQRAPLAMPEGQVTVVALTAESTIGENEPNAKTASETTPTAKDASDALDAGDETAMNFAAEAVKRRLSDTEEGTDQSLQQTESPWLVVTSKRERHAGRSRSSSLPR</sequence>
<accession>A0AC60PMN8</accession>
<evidence type="ECO:0000313" key="1">
    <source>
        <dbReference type="EMBL" id="KAG0422219.1"/>
    </source>
</evidence>
<name>A0AC60PMN8_IXOPE</name>
<evidence type="ECO:0000313" key="2">
    <source>
        <dbReference type="Proteomes" id="UP000805193"/>
    </source>
</evidence>
<comment type="caution">
    <text evidence="1">The sequence shown here is derived from an EMBL/GenBank/DDBJ whole genome shotgun (WGS) entry which is preliminary data.</text>
</comment>
<protein>
    <submittedName>
        <fullName evidence="1">Uncharacterized protein</fullName>
    </submittedName>
</protein>
<keyword evidence="2" id="KW-1185">Reference proteome</keyword>
<organism evidence="1 2">
    <name type="scientific">Ixodes persulcatus</name>
    <name type="common">Taiga tick</name>
    <dbReference type="NCBI Taxonomy" id="34615"/>
    <lineage>
        <taxon>Eukaryota</taxon>
        <taxon>Metazoa</taxon>
        <taxon>Ecdysozoa</taxon>
        <taxon>Arthropoda</taxon>
        <taxon>Chelicerata</taxon>
        <taxon>Arachnida</taxon>
        <taxon>Acari</taxon>
        <taxon>Parasitiformes</taxon>
        <taxon>Ixodida</taxon>
        <taxon>Ixodoidea</taxon>
        <taxon>Ixodidae</taxon>
        <taxon>Ixodinae</taxon>
        <taxon>Ixodes</taxon>
    </lineage>
</organism>
<proteinExistence type="predicted"/>
<dbReference type="EMBL" id="JABSTQ010010261">
    <property type="protein sequence ID" value="KAG0422219.1"/>
    <property type="molecule type" value="Genomic_DNA"/>
</dbReference>